<feature type="compositionally biased region" description="Basic and acidic residues" evidence="17">
    <location>
        <begin position="242"/>
        <end position="258"/>
    </location>
</feature>
<dbReference type="Ensembl" id="ENSCPRT00005028823.1">
    <property type="protein sequence ID" value="ENSCPRP00005024685.1"/>
    <property type="gene ID" value="ENSCPRG00005017153.1"/>
</dbReference>
<keyword evidence="10" id="KW-0862">Zinc</keyword>
<keyword evidence="8 16" id="KW-0863">Zinc-finger</keyword>
<evidence type="ECO:0000256" key="13">
    <source>
        <dbReference type="ARBA" id="ARBA00023242"/>
    </source>
</evidence>
<keyword evidence="6" id="KW-0479">Metal-binding</keyword>
<evidence type="ECO:0000256" key="9">
    <source>
        <dbReference type="ARBA" id="ARBA00022801"/>
    </source>
</evidence>
<keyword evidence="5" id="KW-0645">Protease</keyword>
<dbReference type="GO" id="GO:0003690">
    <property type="term" value="F:double-stranded DNA binding"/>
    <property type="evidence" value="ECO:0007669"/>
    <property type="project" value="Ensembl"/>
</dbReference>
<keyword evidence="13" id="KW-0539">Nucleus</keyword>
<dbReference type="InterPro" id="IPR044245">
    <property type="entry name" value="Spartan"/>
</dbReference>
<dbReference type="GO" id="GO:0000785">
    <property type="term" value="C:chromatin"/>
    <property type="evidence" value="ECO:0007669"/>
    <property type="project" value="Ensembl"/>
</dbReference>
<dbReference type="GO" id="GO:0043130">
    <property type="term" value="F:ubiquitin binding"/>
    <property type="evidence" value="ECO:0007669"/>
    <property type="project" value="Ensembl"/>
</dbReference>
<evidence type="ECO:0000256" key="3">
    <source>
        <dbReference type="ARBA" id="ARBA00010724"/>
    </source>
</evidence>
<dbReference type="Proteomes" id="UP000594220">
    <property type="component" value="Unplaced"/>
</dbReference>
<sequence length="517" mass="57857">MRTRVPEAPQRSGVPGACNCSRGIMDADFLMALQLQAQWEAGEEEEAAAGARPEPPARPLSVVDESWELLDPSPDVRGLFVQFNEELFWGRLAAVEVSWSPRMTLCAGVCSYEGRGGICSIRLSEPLLKLRPRKDLVETLLHEMIHALLFVTNDDRDRDSHGPEFCKHMRRINRLTGANVTIRHNFHDEVDLYRQHWWRCNGPCQTKKPYFGYVKRSMNRAPSARDFWWVEHQESCGGTFTKVKEPENYSKKGKEKTQPGKLSSSKPSDNKGKKHGGDTQILIPFSGNGYRLGGADSGYSEKITSSITTIKSKEILSSPWPSAARSTRPVPKNEIKFENLPRSNTLFPLNFDDTSNENKFASEHEFPKLSVANTKVYKNVNGSPVKISALGGKSNTLSTNAKWVLPSSNETPRQIFSEQTPRAWVASRGNKSLETVGMPKKRPKTEDKTAFENFFIKRERMDSSFRTSSPIKSLAESTVSSASTNSAVNQVKNVSCPVCQIEVLESKINEHLDSCLS</sequence>
<evidence type="ECO:0000256" key="14">
    <source>
        <dbReference type="ARBA" id="ARBA00023885"/>
    </source>
</evidence>
<accession>A0A7M4FG68</accession>
<evidence type="ECO:0000313" key="19">
    <source>
        <dbReference type="Ensembl" id="ENSCPRP00005024685.1"/>
    </source>
</evidence>
<dbReference type="FunFam" id="3.30.160.60:FF:000331">
    <property type="entry name" value="E3 ubiquitin-protein ligase RAD18"/>
    <property type="match status" value="1"/>
</dbReference>
<dbReference type="GO" id="GO:0008270">
    <property type="term" value="F:zinc ion binding"/>
    <property type="evidence" value="ECO:0007669"/>
    <property type="project" value="UniProtKB-KW"/>
</dbReference>
<dbReference type="InterPro" id="IPR006642">
    <property type="entry name" value="Rad18_UBZ4"/>
</dbReference>
<dbReference type="Pfam" id="PF22934">
    <property type="entry name" value="SPRTN_ZBD"/>
    <property type="match status" value="1"/>
</dbReference>
<dbReference type="GO" id="GO:0019985">
    <property type="term" value="P:translesion synthesis"/>
    <property type="evidence" value="ECO:0007669"/>
    <property type="project" value="Ensembl"/>
</dbReference>
<evidence type="ECO:0000256" key="17">
    <source>
        <dbReference type="SAM" id="MobiDB-lite"/>
    </source>
</evidence>
<evidence type="ECO:0000256" key="2">
    <source>
        <dbReference type="ARBA" id="ARBA00004286"/>
    </source>
</evidence>
<dbReference type="CTD" id="83932"/>
<dbReference type="GO" id="GO:0004222">
    <property type="term" value="F:metalloendopeptidase activity"/>
    <property type="evidence" value="ECO:0007669"/>
    <property type="project" value="Ensembl"/>
</dbReference>
<evidence type="ECO:0000259" key="18">
    <source>
        <dbReference type="PROSITE" id="PS51908"/>
    </source>
</evidence>
<dbReference type="GO" id="GO:0016607">
    <property type="term" value="C:nuclear speck"/>
    <property type="evidence" value="ECO:0007669"/>
    <property type="project" value="Ensembl"/>
</dbReference>
<protein>
    <recommendedName>
        <fullName evidence="14">DNA-dependent metalloprotease SPRTN</fullName>
    </recommendedName>
    <alternativeName>
        <fullName evidence="15">Protein with SprT-like domain at the N terminus</fullName>
    </alternativeName>
</protein>
<dbReference type="GeneID" id="109319988"/>
<keyword evidence="7 16" id="KW-0227">DNA damage</keyword>
<keyword evidence="4" id="KW-0158">Chromosome</keyword>
<dbReference type="GO" id="GO:0003697">
    <property type="term" value="F:single-stranded DNA binding"/>
    <property type="evidence" value="ECO:0007669"/>
    <property type="project" value="Ensembl"/>
</dbReference>
<dbReference type="AlphaFoldDB" id="A0A7M4FG68"/>
<evidence type="ECO:0000313" key="20">
    <source>
        <dbReference type="Proteomes" id="UP000594220"/>
    </source>
</evidence>
<feature type="region of interest" description="Disordered" evidence="17">
    <location>
        <begin position="240"/>
        <end position="280"/>
    </location>
</feature>
<keyword evidence="12 16" id="KW-0234">DNA repair</keyword>
<dbReference type="SMART" id="SM00731">
    <property type="entry name" value="SprT"/>
    <property type="match status" value="1"/>
</dbReference>
<evidence type="ECO:0000256" key="6">
    <source>
        <dbReference type="ARBA" id="ARBA00022723"/>
    </source>
</evidence>
<dbReference type="GeneTree" id="ENSGT00390000003585"/>
<organism evidence="19 20">
    <name type="scientific">Crocodylus porosus</name>
    <name type="common">Saltwater crocodile</name>
    <name type="synonym">Estuarine crocodile</name>
    <dbReference type="NCBI Taxonomy" id="8502"/>
    <lineage>
        <taxon>Eukaryota</taxon>
        <taxon>Metazoa</taxon>
        <taxon>Chordata</taxon>
        <taxon>Craniata</taxon>
        <taxon>Vertebrata</taxon>
        <taxon>Euteleostomi</taxon>
        <taxon>Archelosauria</taxon>
        <taxon>Archosauria</taxon>
        <taxon>Crocodylia</taxon>
        <taxon>Longirostres</taxon>
        <taxon>Crocodylidae</taxon>
        <taxon>Crocodylus</taxon>
    </lineage>
</organism>
<dbReference type="PANTHER" id="PTHR21220:SF0">
    <property type="entry name" value="DNA-DEPENDENT METALLOPROTEASE SPRTN"/>
    <property type="match status" value="1"/>
</dbReference>
<keyword evidence="20" id="KW-1185">Reference proteome</keyword>
<evidence type="ECO:0000256" key="7">
    <source>
        <dbReference type="ARBA" id="ARBA00022763"/>
    </source>
</evidence>
<dbReference type="RefSeq" id="XP_019405411.1">
    <property type="nucleotide sequence ID" value="XM_019549866.1"/>
</dbReference>
<dbReference type="KEGG" id="cpoo:109319988"/>
<reference evidence="19" key="2">
    <citation type="submission" date="2025-09" db="UniProtKB">
        <authorList>
            <consortium name="Ensembl"/>
        </authorList>
    </citation>
    <scope>IDENTIFICATION</scope>
</reference>
<dbReference type="InterPro" id="IPR006640">
    <property type="entry name" value="SprT-like_domain"/>
</dbReference>
<dbReference type="PROSITE" id="PS51908">
    <property type="entry name" value="ZF_UBZ4"/>
    <property type="match status" value="1"/>
</dbReference>
<feature type="domain" description="UBZ4-type" evidence="18">
    <location>
        <begin position="493"/>
        <end position="517"/>
    </location>
</feature>
<dbReference type="GO" id="GO:0009411">
    <property type="term" value="P:response to UV"/>
    <property type="evidence" value="ECO:0007669"/>
    <property type="project" value="Ensembl"/>
</dbReference>
<dbReference type="OMA" id="VCQTEVL"/>
<dbReference type="GO" id="GO:0070530">
    <property type="term" value="F:K63-linked polyubiquitin modification-dependent protein binding"/>
    <property type="evidence" value="ECO:0007669"/>
    <property type="project" value="Ensembl"/>
</dbReference>
<reference evidence="19" key="1">
    <citation type="submission" date="2025-08" db="UniProtKB">
        <authorList>
            <consortium name="Ensembl"/>
        </authorList>
    </citation>
    <scope>IDENTIFICATION</scope>
</reference>
<dbReference type="GO" id="GO:0016540">
    <property type="term" value="P:protein autoprocessing"/>
    <property type="evidence" value="ECO:0007669"/>
    <property type="project" value="Ensembl"/>
</dbReference>
<evidence type="ECO:0000256" key="11">
    <source>
        <dbReference type="ARBA" id="ARBA00023049"/>
    </source>
</evidence>
<keyword evidence="9" id="KW-0378">Hydrolase</keyword>
<dbReference type="GO" id="GO:0106300">
    <property type="term" value="P:protein-DNA covalent cross-linking repair"/>
    <property type="evidence" value="ECO:0007669"/>
    <property type="project" value="Ensembl"/>
</dbReference>
<evidence type="ECO:0000256" key="12">
    <source>
        <dbReference type="ARBA" id="ARBA00023204"/>
    </source>
</evidence>
<evidence type="ECO:0000256" key="16">
    <source>
        <dbReference type="PROSITE-ProRule" id="PRU01256"/>
    </source>
</evidence>
<evidence type="ECO:0000256" key="10">
    <source>
        <dbReference type="ARBA" id="ARBA00022833"/>
    </source>
</evidence>
<dbReference type="InterPro" id="IPR055220">
    <property type="entry name" value="SPRTN_ZBD"/>
</dbReference>
<dbReference type="Pfam" id="PF10263">
    <property type="entry name" value="SprT-like"/>
    <property type="match status" value="1"/>
</dbReference>
<feature type="compositionally biased region" description="Basic and acidic residues" evidence="17">
    <location>
        <begin position="268"/>
        <end position="277"/>
    </location>
</feature>
<evidence type="ECO:0000256" key="8">
    <source>
        <dbReference type="ARBA" id="ARBA00022771"/>
    </source>
</evidence>
<dbReference type="GO" id="GO:0031398">
    <property type="term" value="P:positive regulation of protein ubiquitination"/>
    <property type="evidence" value="ECO:0007669"/>
    <property type="project" value="Ensembl"/>
</dbReference>
<comment type="subcellular location">
    <subcellularLocation>
        <location evidence="2">Chromosome</location>
    </subcellularLocation>
    <subcellularLocation>
        <location evidence="1">Nucleus</location>
    </subcellularLocation>
</comment>
<evidence type="ECO:0000256" key="4">
    <source>
        <dbReference type="ARBA" id="ARBA00022454"/>
    </source>
</evidence>
<evidence type="ECO:0000256" key="15">
    <source>
        <dbReference type="ARBA" id="ARBA00030396"/>
    </source>
</evidence>
<dbReference type="OrthoDB" id="5236983at2759"/>
<dbReference type="Gene3D" id="3.30.160.60">
    <property type="entry name" value="Classic Zinc Finger"/>
    <property type="match status" value="1"/>
</dbReference>
<dbReference type="GO" id="GO:0036297">
    <property type="term" value="P:interstrand cross-link repair"/>
    <property type="evidence" value="ECO:0007669"/>
    <property type="project" value="Ensembl"/>
</dbReference>
<name>A0A7M4FG68_CROPO</name>
<evidence type="ECO:0000256" key="1">
    <source>
        <dbReference type="ARBA" id="ARBA00004123"/>
    </source>
</evidence>
<comment type="similarity">
    <text evidence="3">Belongs to the Spartan family.</text>
</comment>
<gene>
    <name evidence="19" type="primary">SPRTN</name>
</gene>
<proteinExistence type="inferred from homology"/>
<dbReference type="PANTHER" id="PTHR21220">
    <property type="entry name" value="DNA-DEPENDENT METALLOPROTEASE SPRTN"/>
    <property type="match status" value="1"/>
</dbReference>
<keyword evidence="11" id="KW-0482">Metalloprotease</keyword>
<evidence type="ECO:0000256" key="5">
    <source>
        <dbReference type="ARBA" id="ARBA00022670"/>
    </source>
</evidence>
<dbReference type="SMART" id="SM00734">
    <property type="entry name" value="ZnF_Rad18"/>
    <property type="match status" value="1"/>
</dbReference>